<dbReference type="InterPro" id="IPR049561">
    <property type="entry name" value="NSUN5_7_fdxn-like"/>
</dbReference>
<dbReference type="AlphaFoldDB" id="A0A9N9Q8F1"/>
<proteinExistence type="inferred from homology"/>
<feature type="region of interest" description="Disordered" evidence="6">
    <location>
        <begin position="350"/>
        <end position="377"/>
    </location>
</feature>
<dbReference type="GO" id="GO:0003723">
    <property type="term" value="F:RNA binding"/>
    <property type="evidence" value="ECO:0007669"/>
    <property type="project" value="UniProtKB-UniRule"/>
</dbReference>
<feature type="active site" description="Nucleophile" evidence="5">
    <location>
        <position position="434"/>
    </location>
</feature>
<dbReference type="InterPro" id="IPR048889">
    <property type="entry name" value="NSUN5_RCM1_N"/>
</dbReference>
<evidence type="ECO:0000256" key="1">
    <source>
        <dbReference type="ARBA" id="ARBA00022603"/>
    </source>
</evidence>
<dbReference type="Pfam" id="PF01189">
    <property type="entry name" value="Methyltr_RsmB-F"/>
    <property type="match status" value="1"/>
</dbReference>
<dbReference type="InterPro" id="IPR001678">
    <property type="entry name" value="MeTrfase_RsmB-F_NOP2_dom"/>
</dbReference>
<feature type="compositionally biased region" description="Basic residues" evidence="6">
    <location>
        <begin position="607"/>
        <end position="621"/>
    </location>
</feature>
<keyword evidence="3 5" id="KW-0949">S-adenosyl-L-methionine</keyword>
<feature type="binding site" evidence="5">
    <location>
        <position position="322"/>
    </location>
    <ligand>
        <name>S-adenosyl-L-methionine</name>
        <dbReference type="ChEBI" id="CHEBI:59789"/>
    </ligand>
</feature>
<evidence type="ECO:0000259" key="7">
    <source>
        <dbReference type="PROSITE" id="PS51686"/>
    </source>
</evidence>
<dbReference type="PROSITE" id="PS51686">
    <property type="entry name" value="SAM_MT_RSMB_NOP"/>
    <property type="match status" value="1"/>
</dbReference>
<name>A0A9N9Q8F1_9HELO</name>
<dbReference type="Gene3D" id="3.30.70.1170">
    <property type="entry name" value="Sun protein, domain 3"/>
    <property type="match status" value="1"/>
</dbReference>
<feature type="compositionally biased region" description="Basic and acidic residues" evidence="6">
    <location>
        <begin position="363"/>
        <end position="377"/>
    </location>
</feature>
<feature type="compositionally biased region" description="Polar residues" evidence="6">
    <location>
        <begin position="597"/>
        <end position="606"/>
    </location>
</feature>
<dbReference type="PANTHER" id="PTHR22807">
    <property type="entry name" value="NOP2 YEAST -RELATED NOL1/NOP2/FMU SUN DOMAIN-CONTAINING"/>
    <property type="match status" value="1"/>
</dbReference>
<feature type="binding site" evidence="5">
    <location>
        <position position="302"/>
    </location>
    <ligand>
        <name>S-adenosyl-L-methionine</name>
        <dbReference type="ChEBI" id="CHEBI:59789"/>
    </ligand>
</feature>
<dbReference type="Pfam" id="PF21153">
    <property type="entry name" value="NSUN5_N"/>
    <property type="match status" value="1"/>
</dbReference>
<dbReference type="GO" id="GO:0070475">
    <property type="term" value="P:rRNA base methylation"/>
    <property type="evidence" value="ECO:0007669"/>
    <property type="project" value="TreeGrafter"/>
</dbReference>
<feature type="compositionally biased region" description="Acidic residues" evidence="6">
    <location>
        <begin position="576"/>
        <end position="593"/>
    </location>
</feature>
<accession>A0A9N9Q8F1</accession>
<evidence type="ECO:0000313" key="9">
    <source>
        <dbReference type="Proteomes" id="UP000701801"/>
    </source>
</evidence>
<organism evidence="8 9">
    <name type="scientific">Hymenoscyphus albidus</name>
    <dbReference type="NCBI Taxonomy" id="595503"/>
    <lineage>
        <taxon>Eukaryota</taxon>
        <taxon>Fungi</taxon>
        <taxon>Dikarya</taxon>
        <taxon>Ascomycota</taxon>
        <taxon>Pezizomycotina</taxon>
        <taxon>Leotiomycetes</taxon>
        <taxon>Helotiales</taxon>
        <taxon>Helotiaceae</taxon>
        <taxon>Hymenoscyphus</taxon>
    </lineage>
</organism>
<dbReference type="Gene3D" id="3.40.50.150">
    <property type="entry name" value="Vaccinia Virus protein VP39"/>
    <property type="match status" value="1"/>
</dbReference>
<comment type="caution">
    <text evidence="8">The sequence shown here is derived from an EMBL/GenBank/DDBJ whole genome shotgun (WGS) entry which is preliminary data.</text>
</comment>
<dbReference type="InterPro" id="IPR029063">
    <property type="entry name" value="SAM-dependent_MTases_sf"/>
</dbReference>
<feature type="domain" description="SAM-dependent MTase RsmB/NOP-type" evidence="7">
    <location>
        <begin position="136"/>
        <end position="515"/>
    </location>
</feature>
<protein>
    <recommendedName>
        <fullName evidence="7">SAM-dependent MTase RsmB/NOP-type domain-containing protein</fullName>
    </recommendedName>
</protein>
<comment type="similarity">
    <text evidence="5">Belongs to the class I-like SAM-binding methyltransferase superfamily. RsmB/NOP family.</text>
</comment>
<feature type="binding site" evidence="5">
    <location>
        <position position="273"/>
    </location>
    <ligand>
        <name>S-adenosyl-L-methionine</name>
        <dbReference type="ChEBI" id="CHEBI:59789"/>
    </ligand>
</feature>
<dbReference type="PRINTS" id="PR02008">
    <property type="entry name" value="RCMTFAMILY"/>
</dbReference>
<evidence type="ECO:0000256" key="3">
    <source>
        <dbReference type="ARBA" id="ARBA00022691"/>
    </source>
</evidence>
<dbReference type="Proteomes" id="UP000701801">
    <property type="component" value="Unassembled WGS sequence"/>
</dbReference>
<sequence>MSLYHETSEFLTSSAASGGSLKSRIFSKKDLKSQPAQVYALAIESCKWSGVLKEVIEAADILKLERKITPVLSVILVHDLLLAKRGIALPAIHGLRTSIERYKARLTAEFTKARIRRKLSSVEAFKAHIEAGLENSTDNSEAPYPRWVRINTLKTSIEDQLESTFAGLERATSVKSVRQRGAKRIFIDSNIPNLVAISAGVDLSKSDAYKTGSIIFQDKASCFPAYLLDPLPEDGDIIDTCSAPGNKTTHIAAILASRLPESEEVSQTLHAFEKNKGRAETLEMMVGIAGSDTFTKLHPGQDFLKADPDSPAYKTVGALLLDPSCSGSGIIGRDDMPELHLPILKKVEPSFKSGSNSNNKRTRLPDPTKETRKRKREDFDEKLDVMVDDDGMVTAVDTVDELQARLTALSKFQLELLLHAFKFPSARKITYSTCSIHAEENEQVVIKALSSSIAKERGWRLLKRADQIRGLKEWPVRGDLAAADGDSGLAEACIRANKGDEHGTMGFFLVGFVRNSKVSDGIESQFLRDERGHMVRDVLGNPVKIVPEEATEDIFETETEQKYSKHKVSKPRDESEPVEEEEEEWGGIEDEIEIQASKGSTENAKSQRNKPKAKAASKHQHNVLVKRPDLGLSSQKKKKRRK</sequence>
<evidence type="ECO:0000256" key="5">
    <source>
        <dbReference type="PROSITE-ProRule" id="PRU01023"/>
    </source>
</evidence>
<keyword evidence="4 5" id="KW-0694">RNA-binding</keyword>
<dbReference type="GO" id="GO:0008173">
    <property type="term" value="F:RNA methyltransferase activity"/>
    <property type="evidence" value="ECO:0007669"/>
    <property type="project" value="InterPro"/>
</dbReference>
<evidence type="ECO:0000256" key="6">
    <source>
        <dbReference type="SAM" id="MobiDB-lite"/>
    </source>
</evidence>
<dbReference type="SUPFAM" id="SSF53335">
    <property type="entry name" value="S-adenosyl-L-methionine-dependent methyltransferases"/>
    <property type="match status" value="1"/>
</dbReference>
<evidence type="ECO:0000313" key="8">
    <source>
        <dbReference type="EMBL" id="CAG8983805.1"/>
    </source>
</evidence>
<dbReference type="GO" id="GO:0005730">
    <property type="term" value="C:nucleolus"/>
    <property type="evidence" value="ECO:0007669"/>
    <property type="project" value="TreeGrafter"/>
</dbReference>
<dbReference type="Pfam" id="PF21148">
    <property type="entry name" value="NSUN5_fdxn-like"/>
    <property type="match status" value="1"/>
</dbReference>
<evidence type="ECO:0000256" key="2">
    <source>
        <dbReference type="ARBA" id="ARBA00022679"/>
    </source>
</evidence>
<dbReference type="OrthoDB" id="435282at2759"/>
<keyword evidence="2 5" id="KW-0808">Transferase</keyword>
<keyword evidence="9" id="KW-1185">Reference proteome</keyword>
<evidence type="ECO:0000256" key="4">
    <source>
        <dbReference type="ARBA" id="ARBA00022884"/>
    </source>
</evidence>
<dbReference type="EMBL" id="CAJVRM010000740">
    <property type="protein sequence ID" value="CAG8983805.1"/>
    <property type="molecule type" value="Genomic_DNA"/>
</dbReference>
<dbReference type="InterPro" id="IPR023267">
    <property type="entry name" value="RCMT"/>
</dbReference>
<dbReference type="PANTHER" id="PTHR22807:SF4">
    <property type="entry name" value="28S RRNA (CYTOSINE-C(5))-METHYLTRANSFERASE"/>
    <property type="match status" value="1"/>
</dbReference>
<feature type="binding site" evidence="5">
    <location>
        <begin position="241"/>
        <end position="247"/>
    </location>
    <ligand>
        <name>S-adenosyl-L-methionine</name>
        <dbReference type="ChEBI" id="CHEBI:59789"/>
    </ligand>
</feature>
<dbReference type="FunFam" id="3.30.70.1170:FF:000006">
    <property type="entry name" value="NOL1/NOP2/Sun domain family protein"/>
    <property type="match status" value="1"/>
</dbReference>
<feature type="region of interest" description="Disordered" evidence="6">
    <location>
        <begin position="550"/>
        <end position="642"/>
    </location>
</feature>
<gene>
    <name evidence="8" type="ORF">HYALB_00006771</name>
</gene>
<reference evidence="8" key="1">
    <citation type="submission" date="2021-07" db="EMBL/GenBank/DDBJ databases">
        <authorList>
            <person name="Durling M."/>
        </authorList>
    </citation>
    <scope>NUCLEOTIDE SEQUENCE</scope>
</reference>
<dbReference type="InterPro" id="IPR049560">
    <property type="entry name" value="MeTrfase_RsmB-F_NOP2_cat"/>
</dbReference>
<keyword evidence="1 5" id="KW-0489">Methyltransferase</keyword>